<evidence type="ECO:0000256" key="1">
    <source>
        <dbReference type="ARBA" id="ARBA00093770"/>
    </source>
</evidence>
<name>A0A7K3WS63_9FLAO</name>
<dbReference type="RefSeq" id="WP_163284978.1">
    <property type="nucleotide sequence ID" value="NZ_JAAGVY010000012.1"/>
</dbReference>
<comment type="caution">
    <text evidence="2">The sequence shown here is derived from an EMBL/GenBank/DDBJ whole genome shotgun (WGS) entry which is preliminary data.</text>
</comment>
<evidence type="ECO:0000313" key="2">
    <source>
        <dbReference type="EMBL" id="NEN23545.1"/>
    </source>
</evidence>
<organism evidence="2 3">
    <name type="scientific">Cryomorpha ignava</name>
    <dbReference type="NCBI Taxonomy" id="101383"/>
    <lineage>
        <taxon>Bacteria</taxon>
        <taxon>Pseudomonadati</taxon>
        <taxon>Bacteroidota</taxon>
        <taxon>Flavobacteriia</taxon>
        <taxon>Flavobacteriales</taxon>
        <taxon>Cryomorphaceae</taxon>
        <taxon>Cryomorpha</taxon>
    </lineage>
</organism>
<dbReference type="Proteomes" id="UP000486602">
    <property type="component" value="Unassembled WGS sequence"/>
</dbReference>
<protein>
    <submittedName>
        <fullName evidence="2">DUF3109 family protein</fullName>
    </submittedName>
</protein>
<evidence type="ECO:0000313" key="3">
    <source>
        <dbReference type="Proteomes" id="UP000486602"/>
    </source>
</evidence>
<accession>A0A7K3WS63</accession>
<reference evidence="2 3" key="1">
    <citation type="submission" date="2020-02" db="EMBL/GenBank/DDBJ databases">
        <title>Out from the shadows clarifying the taxonomy of the family Cryomorphaceae and related taxa by utilizing the GTDB taxonomic framework.</title>
        <authorList>
            <person name="Bowman J.P."/>
        </authorList>
    </citation>
    <scope>NUCLEOTIDE SEQUENCE [LARGE SCALE GENOMIC DNA]</scope>
    <source>
        <strain evidence="2 3">QSSC 1-22</strain>
    </source>
</reference>
<keyword evidence="3" id="KW-1185">Reference proteome</keyword>
<proteinExistence type="inferred from homology"/>
<dbReference type="InterPro" id="IPR021458">
    <property type="entry name" value="Rv0495c"/>
</dbReference>
<comment type="similarity">
    <text evidence="1">Belongs to the Rv0495c family.</text>
</comment>
<dbReference type="EMBL" id="JAAGVY010000012">
    <property type="protein sequence ID" value="NEN23545.1"/>
    <property type="molecule type" value="Genomic_DNA"/>
</dbReference>
<dbReference type="Pfam" id="PF11307">
    <property type="entry name" value="DUF3109"/>
    <property type="match status" value="1"/>
</dbReference>
<dbReference type="AlphaFoldDB" id="A0A7K3WS63"/>
<gene>
    <name evidence="2" type="ORF">G3O08_08530</name>
</gene>
<sequence>MVEIDNTLVSDDVFSKRFLCDLSACKGACCVEGDSGAPLEFEEIAILEEILDEVKPYMRQEGIDRVEETGVFTIDTDGEYVTPLVDDAECAFVQFDNNGIAKCTIEMAHRDGKIDFPKPISCHLYPIRINKLKDFTAVNYNYWPVCDPARVCGAKLDVKVFKFLKEPIIRKFGAEYFEKMEAADEHINSIK</sequence>